<sequence length="2189" mass="229939">MAPSGAGVEVVARAVCGVRAFYLDIGEDGRLAAVTTEVVLNTRPDWTTVLDRGDGIEIEKGGLSATVKLSEHSGTKGALLWVEKRALCVFYKGYRRGEEVVYSGGLDPLMEGHTAVFEFLPAPLDMGEQAEMQVKKMLIPEVTVTEYEGEYEGPHDILISTAGEAVAETDREPSEQNNGEHRNVQIPTVEEIAPKMDVEPENVPAPEEDAEADRDTASVDIEITIEGPTLEDFCTAMGTEMLEGFTFRDALVALIGQANFDCFTFNAEPITALLSWPANTALSAVDFSRHCPVFSITEALIRPLLPSDQDWILLYGNDEIPVLAADLSLTWTPGGDITITSTIHLADDCTLTDVHSIASVPLTTSLETYLLSCGLRGPAVSETHVLDALSLFTHHALPEGEIVKLTATLATFAHLLNLHPDLSASTVDAALTPTGVVIKAVHLFLPPLESGFPDVTIGAAGISVEHVALDITDPALPSRDLALSIRGALRGADGVRLPIKLEPRYQGSQMTGLAVYIDGGSSSLADVIAAFEPKSQALEARVPFEDKSVGRLGGVTGVGFLLEKEGEGPACTRVWAFVGETGWKGHLPPRIEEGIETGEMRVEILQPFDDDARAVAAHVQLAVKLGENPVRLAMEMSAEWSATADTGAYRLAVTSTSGPTGFFDLWAALGFSDKVRGLVAGVPVLEGLLRDVHVRALKLDMAQVGQAWEVESWRASVASDVLELISGTARVRGLALEVQSVRGTVLCDARGELEVEAGGKMVYLPVLMPNFGKTVTLEILDPRGLSPAALMGGLGLKTDGIVGLPIVGGLLDIPLTMASLSFGAASLSKPHLSAPEVSAPGISSPVLASPEVSSPDIFIPDFPLPSSSTGTLSLPALPTSIATLHSATLTLQKAAVTIGPIPLTDLEASLIISPTLNSYTARIRASLASLYLAASATYTSNDNSILVALRPRTLISVTTLLAKLLDRELPEQLVALLAPLKVQGAEATLDAETWEVKAFNIDVPEAEGINLGVFKLRAPRIKFTGPVNGSGSSNGSVASGPDAPDGAAGVLSQNKPSVEVPAVGVPGIDTDKMGSVLELLGTLGSETAKSRVRIGFPLAAGVDTKLLSLAIHPETDGALSVLSLLKSLKISTHNIKLPPGDFDMLVQKVIGQLEIQNTPGVELPRLDIHSLDVVGESAKTIQLFTKGNINLDKLTLDASFVRGHDLVATIKGRLRIATSELWLSFGSDADGEHYAGVFGVESLDMHDLIRSLALPSTFFDALAGLGLPSTLPLNTIDAKFTKDRALEIHATGKSVWDATCGGVPFKLSNIGAHIKHLATMDALEVCLTGSLALPGGLVAQFRLEVNPRGHTVLVGRVEATQGGSVEVTALADVFGAKGTWSTILPASSTPLGFAAPTLAVYADFTAEQVALLGALPGHGEAVILTKPDPATGEHGFALSLTTDNLGGLWPRLAPLGVRDAAVHVVALETTLAGLQADIGKLGLSGVGPERTQRVMDAMAGFVDLPPDMRLARGAWFFARLALDGESPLARSLRLGVKTGSVPRVTAFALVSEEVDSVVEVDVRGLELLSGNMAFDGRGTYCPAQDMLAVQGTLVLSGLVKEPLAFDVDLYVKPGGTTFSAWRPEGLLDGGEAGQGLPSSEAADGKRPDAVEKSGINGPTKQNGSPLKPSTNGSATSTAAQATRRAPPAIKGLFNGKMFNVSLTAPSFRGSILTANGTITQTHILSGRLQLGSIDSASGPLGALTFFEGQPKLLTATFDHPLPITDLFSALLASGPKSPTWPSGFPSLTLETARLYYYTDSKPLSLEDFEYVPGYHVHARISLFDAPFTVQLDLPDSRDGIVLAGTYEDDLDLGFAQLLCPRLNIDTTGRKAVFGARAGVRAFGFAGEVQLTCTPGGASEGGEFAGKAKLTGSVFGVKNPEIPFTFSGDGFGLKDWGVARDGDGLLDLADAIMKGSEGDRSCSCGKLTGLVFEQVKTKFNFKLSFTAGRGKGVKVNVTARAAVAFDVSVKGKKVASIALGELSITVPAPFTKDALWTALGNAIKSSATEIGKTLLQHPQDLAAIIAVQSVSKYSNQLTSRLICRKVTPKNLLAHASSLAEAETSLLSSTALKALSVVTSVPISPSLPLSVGRRGPASGSADSTTDTVAWKETQGGRGAVQGGGSGPLNRAQVHRGCDCPLWATSYERRRR</sequence>
<feature type="region of interest" description="Disordered" evidence="1">
    <location>
        <begin position="1027"/>
        <end position="1051"/>
    </location>
</feature>
<feature type="compositionally biased region" description="Low complexity" evidence="1">
    <location>
        <begin position="1027"/>
        <end position="1049"/>
    </location>
</feature>
<feature type="compositionally biased region" description="Basic and acidic residues" evidence="1">
    <location>
        <begin position="1642"/>
        <end position="1651"/>
    </location>
</feature>
<feature type="region of interest" description="Disordered" evidence="1">
    <location>
        <begin position="1629"/>
        <end position="1686"/>
    </location>
</feature>
<dbReference type="EMBL" id="ML996704">
    <property type="protein sequence ID" value="KAF2397165.1"/>
    <property type="molecule type" value="Genomic_DNA"/>
</dbReference>
<dbReference type="Proteomes" id="UP000799640">
    <property type="component" value="Unassembled WGS sequence"/>
</dbReference>
<evidence type="ECO:0000256" key="1">
    <source>
        <dbReference type="SAM" id="MobiDB-lite"/>
    </source>
</evidence>
<feature type="compositionally biased region" description="Low complexity" evidence="1">
    <location>
        <begin position="1673"/>
        <end position="1686"/>
    </location>
</feature>
<accession>A0A6G1HN31</accession>
<name>A0A6G1HN31_9PEZI</name>
<protein>
    <submittedName>
        <fullName evidence="2">Uncharacterized protein</fullName>
    </submittedName>
</protein>
<feature type="compositionally biased region" description="Polar residues" evidence="1">
    <location>
        <begin position="1656"/>
        <end position="1672"/>
    </location>
</feature>
<organism evidence="2 3">
    <name type="scientific">Trichodelitschia bisporula</name>
    <dbReference type="NCBI Taxonomy" id="703511"/>
    <lineage>
        <taxon>Eukaryota</taxon>
        <taxon>Fungi</taxon>
        <taxon>Dikarya</taxon>
        <taxon>Ascomycota</taxon>
        <taxon>Pezizomycotina</taxon>
        <taxon>Dothideomycetes</taxon>
        <taxon>Dothideomycetes incertae sedis</taxon>
        <taxon>Phaeotrichales</taxon>
        <taxon>Phaeotrichaceae</taxon>
        <taxon>Trichodelitschia</taxon>
    </lineage>
</organism>
<evidence type="ECO:0000313" key="2">
    <source>
        <dbReference type="EMBL" id="KAF2397165.1"/>
    </source>
</evidence>
<keyword evidence="3" id="KW-1185">Reference proteome</keyword>
<proteinExistence type="predicted"/>
<reference evidence="2" key="1">
    <citation type="journal article" date="2020" name="Stud. Mycol.">
        <title>101 Dothideomycetes genomes: a test case for predicting lifestyles and emergence of pathogens.</title>
        <authorList>
            <person name="Haridas S."/>
            <person name="Albert R."/>
            <person name="Binder M."/>
            <person name="Bloem J."/>
            <person name="Labutti K."/>
            <person name="Salamov A."/>
            <person name="Andreopoulos B."/>
            <person name="Baker S."/>
            <person name="Barry K."/>
            <person name="Bills G."/>
            <person name="Bluhm B."/>
            <person name="Cannon C."/>
            <person name="Castanera R."/>
            <person name="Culley D."/>
            <person name="Daum C."/>
            <person name="Ezra D."/>
            <person name="Gonzalez J."/>
            <person name="Henrissat B."/>
            <person name="Kuo A."/>
            <person name="Liang C."/>
            <person name="Lipzen A."/>
            <person name="Lutzoni F."/>
            <person name="Magnuson J."/>
            <person name="Mondo S."/>
            <person name="Nolan M."/>
            <person name="Ohm R."/>
            <person name="Pangilinan J."/>
            <person name="Park H.-J."/>
            <person name="Ramirez L."/>
            <person name="Alfaro M."/>
            <person name="Sun H."/>
            <person name="Tritt A."/>
            <person name="Yoshinaga Y."/>
            <person name="Zwiers L.-H."/>
            <person name="Turgeon B."/>
            <person name="Goodwin S."/>
            <person name="Spatafora J."/>
            <person name="Crous P."/>
            <person name="Grigoriev I."/>
        </authorList>
    </citation>
    <scope>NUCLEOTIDE SEQUENCE</scope>
    <source>
        <strain evidence="2">CBS 262.69</strain>
    </source>
</reference>
<gene>
    <name evidence="2" type="ORF">EJ06DRAFT_164124</name>
</gene>
<evidence type="ECO:0000313" key="3">
    <source>
        <dbReference type="Proteomes" id="UP000799640"/>
    </source>
</evidence>